<protein>
    <submittedName>
        <fullName evidence="1">Uncharacterized protein</fullName>
    </submittedName>
</protein>
<sequence length="194" mass="22927">MIQSYVHIYDLKPTEPLFDVMEDNRSPDSIEVWTKEGLEESIREHGVKYMIHCDSEGNIINGNARYWVCRKLFLEGDMRFEYMAVELAEMSGKFVINFEEQPDVPIAAKVFQRVLATKYTIIPNATGFQEYAIDSKNERQLDRFKFVMNRRWNTYPLKTKKSWAVLYKRRVRKIQGIEGDLDFENIPKEGLKIE</sequence>
<proteinExistence type="predicted"/>
<reference evidence="1" key="1">
    <citation type="journal article" date="2015" name="Nature">
        <title>Complex archaea that bridge the gap between prokaryotes and eukaryotes.</title>
        <authorList>
            <person name="Spang A."/>
            <person name="Saw J.H."/>
            <person name="Jorgensen S.L."/>
            <person name="Zaremba-Niedzwiedzka K."/>
            <person name="Martijn J."/>
            <person name="Lind A.E."/>
            <person name="van Eijk R."/>
            <person name="Schleper C."/>
            <person name="Guy L."/>
            <person name="Ettema T.J."/>
        </authorList>
    </citation>
    <scope>NUCLEOTIDE SEQUENCE</scope>
</reference>
<evidence type="ECO:0000313" key="1">
    <source>
        <dbReference type="EMBL" id="KKL65394.1"/>
    </source>
</evidence>
<dbReference type="AlphaFoldDB" id="A0A0F9DUI3"/>
<dbReference type="EMBL" id="LAZR01027547">
    <property type="protein sequence ID" value="KKL65394.1"/>
    <property type="molecule type" value="Genomic_DNA"/>
</dbReference>
<comment type="caution">
    <text evidence="1">The sequence shown here is derived from an EMBL/GenBank/DDBJ whole genome shotgun (WGS) entry which is preliminary data.</text>
</comment>
<gene>
    <name evidence="1" type="ORF">LCGC14_2155410</name>
</gene>
<accession>A0A0F9DUI3</accession>
<name>A0A0F9DUI3_9ZZZZ</name>
<organism evidence="1">
    <name type="scientific">marine sediment metagenome</name>
    <dbReference type="NCBI Taxonomy" id="412755"/>
    <lineage>
        <taxon>unclassified sequences</taxon>
        <taxon>metagenomes</taxon>
        <taxon>ecological metagenomes</taxon>
    </lineage>
</organism>